<dbReference type="SUPFAM" id="SSF52540">
    <property type="entry name" value="P-loop containing nucleoside triphosphate hydrolases"/>
    <property type="match status" value="1"/>
</dbReference>
<comment type="caution">
    <text evidence="7">The sequence shown here is derived from an EMBL/GenBank/DDBJ whole genome shotgun (WGS) entry which is preliminary data.</text>
</comment>
<evidence type="ECO:0000313" key="8">
    <source>
        <dbReference type="Proteomes" id="UP000070107"/>
    </source>
</evidence>
<dbReference type="GO" id="GO:0005524">
    <property type="term" value="F:ATP binding"/>
    <property type="evidence" value="ECO:0007669"/>
    <property type="project" value="UniProtKB-KW"/>
</dbReference>
<comment type="similarity">
    <text evidence="1">Belongs to the ABC transporter superfamily.</text>
</comment>
<evidence type="ECO:0000256" key="4">
    <source>
        <dbReference type="ARBA" id="ARBA00022840"/>
    </source>
</evidence>
<keyword evidence="4 7" id="KW-0067">ATP-binding</keyword>
<evidence type="ECO:0000256" key="5">
    <source>
        <dbReference type="ARBA" id="ARBA00022970"/>
    </source>
</evidence>
<dbReference type="PANTHER" id="PTHR43820">
    <property type="entry name" value="HIGH-AFFINITY BRANCHED-CHAIN AMINO ACID TRANSPORT ATP-BINDING PROTEIN LIVF"/>
    <property type="match status" value="1"/>
</dbReference>
<dbReference type="Pfam" id="PF00005">
    <property type="entry name" value="ABC_tran"/>
    <property type="match status" value="1"/>
</dbReference>
<dbReference type="GO" id="GO:0016887">
    <property type="term" value="F:ATP hydrolysis activity"/>
    <property type="evidence" value="ECO:0007669"/>
    <property type="project" value="InterPro"/>
</dbReference>
<dbReference type="InterPro" id="IPR027417">
    <property type="entry name" value="P-loop_NTPase"/>
</dbReference>
<dbReference type="RefSeq" id="WP_068881032.1">
    <property type="nucleotide sequence ID" value="NZ_LNTU01000002.1"/>
</dbReference>
<dbReference type="EMBL" id="LNTU01000002">
    <property type="protein sequence ID" value="KXF78193.1"/>
    <property type="molecule type" value="Genomic_DNA"/>
</dbReference>
<proteinExistence type="inferred from homology"/>
<dbReference type="InterPro" id="IPR017871">
    <property type="entry name" value="ABC_transporter-like_CS"/>
</dbReference>
<dbReference type="OrthoDB" id="9806149at2"/>
<keyword evidence="5" id="KW-0029">Amino-acid transport</keyword>
<reference evidence="7 8" key="1">
    <citation type="submission" date="2015-11" db="EMBL/GenBank/DDBJ databases">
        <title>Draft genome sequence of Paramesorhizobium deserti A-3-E, a strain highly resistant to diverse beta-lactam antibiotics.</title>
        <authorList>
            <person name="Lv R."/>
            <person name="Yang X."/>
            <person name="Fang N."/>
            <person name="Guo J."/>
            <person name="Luo X."/>
            <person name="Peng F."/>
            <person name="Yang R."/>
            <person name="Cui Y."/>
            <person name="Fang C."/>
            <person name="Song Y."/>
        </authorList>
    </citation>
    <scope>NUCLEOTIDE SEQUENCE [LARGE SCALE GENOMIC DNA]</scope>
    <source>
        <strain evidence="7 8">A-3-E</strain>
    </source>
</reference>
<keyword evidence="2" id="KW-0813">Transport</keyword>
<accession>A0A135HYE8</accession>
<protein>
    <submittedName>
        <fullName evidence="7">ABC transporter ATP-binding protein</fullName>
    </submittedName>
</protein>
<dbReference type="InterPro" id="IPR003439">
    <property type="entry name" value="ABC_transporter-like_ATP-bd"/>
</dbReference>
<evidence type="ECO:0000313" key="7">
    <source>
        <dbReference type="EMBL" id="KXF78193.1"/>
    </source>
</evidence>
<dbReference type="Gene3D" id="3.40.50.300">
    <property type="entry name" value="P-loop containing nucleotide triphosphate hydrolases"/>
    <property type="match status" value="1"/>
</dbReference>
<keyword evidence="8" id="KW-1185">Reference proteome</keyword>
<dbReference type="InterPro" id="IPR052156">
    <property type="entry name" value="BCAA_Transport_ATP-bd_LivF"/>
</dbReference>
<dbReference type="PROSITE" id="PS00211">
    <property type="entry name" value="ABC_TRANSPORTER_1"/>
    <property type="match status" value="1"/>
</dbReference>
<dbReference type="SMART" id="SM00382">
    <property type="entry name" value="AAA"/>
    <property type="match status" value="1"/>
</dbReference>
<dbReference type="AlphaFoldDB" id="A0A135HYE8"/>
<evidence type="ECO:0000256" key="1">
    <source>
        <dbReference type="ARBA" id="ARBA00005417"/>
    </source>
</evidence>
<keyword evidence="3" id="KW-0547">Nucleotide-binding</keyword>
<gene>
    <name evidence="7" type="ORF">ATN84_23840</name>
</gene>
<dbReference type="InterPro" id="IPR003593">
    <property type="entry name" value="AAA+_ATPase"/>
</dbReference>
<organism evidence="7 8">
    <name type="scientific">Paramesorhizobium deserti</name>
    <dbReference type="NCBI Taxonomy" id="1494590"/>
    <lineage>
        <taxon>Bacteria</taxon>
        <taxon>Pseudomonadati</taxon>
        <taxon>Pseudomonadota</taxon>
        <taxon>Alphaproteobacteria</taxon>
        <taxon>Hyphomicrobiales</taxon>
        <taxon>Phyllobacteriaceae</taxon>
        <taxon>Paramesorhizobium</taxon>
    </lineage>
</organism>
<evidence type="ECO:0000256" key="2">
    <source>
        <dbReference type="ARBA" id="ARBA00022448"/>
    </source>
</evidence>
<name>A0A135HYE8_9HYPH</name>
<dbReference type="PANTHER" id="PTHR43820:SF4">
    <property type="entry name" value="HIGH-AFFINITY BRANCHED-CHAIN AMINO ACID TRANSPORT ATP-BINDING PROTEIN LIVF"/>
    <property type="match status" value="1"/>
</dbReference>
<dbReference type="GO" id="GO:0015658">
    <property type="term" value="F:branched-chain amino acid transmembrane transporter activity"/>
    <property type="evidence" value="ECO:0007669"/>
    <property type="project" value="TreeGrafter"/>
</dbReference>
<dbReference type="Proteomes" id="UP000070107">
    <property type="component" value="Unassembled WGS sequence"/>
</dbReference>
<dbReference type="PROSITE" id="PS50893">
    <property type="entry name" value="ABC_TRANSPORTER_2"/>
    <property type="match status" value="1"/>
</dbReference>
<evidence type="ECO:0000256" key="3">
    <source>
        <dbReference type="ARBA" id="ARBA00022741"/>
    </source>
</evidence>
<dbReference type="CDD" id="cd03224">
    <property type="entry name" value="ABC_TM1139_LivF_branched"/>
    <property type="match status" value="1"/>
</dbReference>
<dbReference type="STRING" id="1494590.ATN84_23840"/>
<sequence>MLDIRDLLVNYGTIRAVRGIGFNLAKGELVSLLGANGAGKSTTLKCIAGALKASGGSITLDGTNITSASPEQVVRAGLATVPETRDVFPDLTVSENLMLGAYIHRRDRAGNRDNLERVHNLFPRLAEREGQAAGTLSGGEQQMLVIARALMSRPSVLLLDEPSLGLAPAIVERIFEMIETLKRTGLTILLVEQNVNQTLAVADRAYIMRLGKIVASGTANEIRSTTDLSAHYLGG</sequence>
<evidence type="ECO:0000259" key="6">
    <source>
        <dbReference type="PROSITE" id="PS50893"/>
    </source>
</evidence>
<feature type="domain" description="ABC transporter" evidence="6">
    <location>
        <begin position="2"/>
        <end position="235"/>
    </location>
</feature>
<dbReference type="GO" id="GO:0015807">
    <property type="term" value="P:L-amino acid transport"/>
    <property type="evidence" value="ECO:0007669"/>
    <property type="project" value="TreeGrafter"/>
</dbReference>